<dbReference type="Gene3D" id="3.40.605.10">
    <property type="entry name" value="Aldehyde Dehydrogenase, Chain A, domain 1"/>
    <property type="match status" value="1"/>
</dbReference>
<evidence type="ECO:0000256" key="3">
    <source>
        <dbReference type="PROSITE-ProRule" id="PRU10007"/>
    </source>
</evidence>
<feature type="active site" evidence="3">
    <location>
        <position position="252"/>
    </location>
</feature>
<dbReference type="EMBL" id="FWDO01000003">
    <property type="protein sequence ID" value="SLM17367.1"/>
    <property type="molecule type" value="Genomic_DNA"/>
</dbReference>
<dbReference type="PROSITE" id="PS00070">
    <property type="entry name" value="ALDEHYDE_DEHYDR_CYS"/>
    <property type="match status" value="1"/>
</dbReference>
<organism evidence="6">
    <name type="scientific">uncultured spirochete</name>
    <dbReference type="NCBI Taxonomy" id="156406"/>
    <lineage>
        <taxon>Bacteria</taxon>
        <taxon>Pseudomonadati</taxon>
        <taxon>Spirochaetota</taxon>
        <taxon>Spirochaetia</taxon>
        <taxon>Spirochaetales</taxon>
        <taxon>environmental samples</taxon>
    </lineage>
</organism>
<dbReference type="Pfam" id="PF00171">
    <property type="entry name" value="Aldedh"/>
    <property type="match status" value="1"/>
</dbReference>
<dbReference type="PANTHER" id="PTHR11699">
    <property type="entry name" value="ALDEHYDE DEHYDROGENASE-RELATED"/>
    <property type="match status" value="1"/>
</dbReference>
<dbReference type="InterPro" id="IPR016161">
    <property type="entry name" value="Ald_DH/histidinol_DH"/>
</dbReference>
<dbReference type="InterPro" id="IPR016160">
    <property type="entry name" value="Ald_DH_CS_CYS"/>
</dbReference>
<protein>
    <submittedName>
        <fullName evidence="6">Putative aldehyde dehydrogenase AldA</fullName>
        <ecNumber evidence="6">1.2.1.3</ecNumber>
    </submittedName>
</protein>
<sequence length="488" mass="52601">MRTFEEVKKFIDGSYKLFIGGKWVDAIDGGTFKVTCPFNGEVLATCAEGNAKDVDAAVKAAWKAWPAWSKTSQAERAAILNKIADRIEANAEKIAWADSLEVGKTNNPFGWGNYFRYYAGAALTYEGIANSTIDHHVNLVLNEPIGVVGEISAWNAPFDFACMKIPPALAAGNCIVYRPSSHTPIGTLMLAQLAADLLPPGVLNVVTGPSPTCGQAILDHPGIHKVSFTGSTETGINVATAAAKKLIPATLELGGKSANIFFADCDFEKAVAGMSMGIFALAGEVCVAGSRIFVQEDFYDKFVNAAVAAAKSIKVGPAWDPTTQMGAIIYEQQMQKILNYVEIGKKEGAKVLCGGHRLTGGIYDKGFYMEPTLLEGTNDMRVAKEEILGPVGVIIKFKTEEEVIAMANDSTYGMGGGVWTKDVKRAFRVAKDVRTGNMWVNTYLQIIPGYAFGGYKKSGIGREMHKSTLDHFSQKKSIVFNTSDTELL</sequence>
<comment type="similarity">
    <text evidence="1 4">Belongs to the aldehyde dehydrogenase family.</text>
</comment>
<evidence type="ECO:0000259" key="5">
    <source>
        <dbReference type="Pfam" id="PF00171"/>
    </source>
</evidence>
<dbReference type="FunFam" id="3.40.605.10:FF:000007">
    <property type="entry name" value="NAD/NADP-dependent betaine aldehyde dehydrogenase"/>
    <property type="match status" value="1"/>
</dbReference>
<dbReference type="Gene3D" id="3.40.309.10">
    <property type="entry name" value="Aldehyde Dehydrogenase, Chain A, domain 2"/>
    <property type="match status" value="1"/>
</dbReference>
<dbReference type="InterPro" id="IPR016163">
    <property type="entry name" value="Ald_DH_C"/>
</dbReference>
<evidence type="ECO:0000313" key="6">
    <source>
        <dbReference type="EMBL" id="SLM17367.1"/>
    </source>
</evidence>
<dbReference type="GO" id="GO:0004029">
    <property type="term" value="F:aldehyde dehydrogenase (NAD+) activity"/>
    <property type="evidence" value="ECO:0007669"/>
    <property type="project" value="UniProtKB-EC"/>
</dbReference>
<evidence type="ECO:0000256" key="2">
    <source>
        <dbReference type="ARBA" id="ARBA00023002"/>
    </source>
</evidence>
<evidence type="ECO:0000256" key="1">
    <source>
        <dbReference type="ARBA" id="ARBA00009986"/>
    </source>
</evidence>
<proteinExistence type="inferred from homology"/>
<reference evidence="6" key="1">
    <citation type="submission" date="2017-02" db="EMBL/GenBank/DDBJ databases">
        <authorList>
            <person name="Regsiter A."/>
            <person name="William W."/>
        </authorList>
    </citation>
    <scope>NUCLEOTIDE SEQUENCE</scope>
    <source>
        <strain evidence="6">BdmA 4</strain>
    </source>
</reference>
<accession>A0A3P3XM44</accession>
<dbReference type="FunFam" id="3.40.309.10:FF:000012">
    <property type="entry name" value="Betaine aldehyde dehydrogenase"/>
    <property type="match status" value="1"/>
</dbReference>
<dbReference type="InterPro" id="IPR016162">
    <property type="entry name" value="Ald_DH_N"/>
</dbReference>
<evidence type="ECO:0000256" key="4">
    <source>
        <dbReference type="RuleBase" id="RU003345"/>
    </source>
</evidence>
<feature type="domain" description="Aldehyde dehydrogenase" evidence="5">
    <location>
        <begin position="23"/>
        <end position="478"/>
    </location>
</feature>
<dbReference type="EC" id="1.2.1.3" evidence="6"/>
<dbReference type="InterPro" id="IPR015590">
    <property type="entry name" value="Aldehyde_DH_dom"/>
</dbReference>
<dbReference type="AlphaFoldDB" id="A0A3P3XM44"/>
<dbReference type="PROSITE" id="PS00687">
    <property type="entry name" value="ALDEHYDE_DEHYDR_GLU"/>
    <property type="match status" value="1"/>
</dbReference>
<keyword evidence="2 4" id="KW-0560">Oxidoreductase</keyword>
<gene>
    <name evidence="6" type="primary">aldA</name>
    <name evidence="6" type="ORF">SPIRO4BDMA_30004</name>
</gene>
<dbReference type="SUPFAM" id="SSF53720">
    <property type="entry name" value="ALDH-like"/>
    <property type="match status" value="1"/>
</dbReference>
<name>A0A3P3XM44_9SPIR</name>
<dbReference type="InterPro" id="IPR029510">
    <property type="entry name" value="Ald_DH_CS_GLU"/>
</dbReference>